<dbReference type="PROSITE" id="PS50887">
    <property type="entry name" value="GGDEF"/>
    <property type="match status" value="1"/>
</dbReference>
<dbReference type="SUPFAM" id="SSF55073">
    <property type="entry name" value="Nucleotide cyclase"/>
    <property type="match status" value="1"/>
</dbReference>
<evidence type="ECO:0000256" key="3">
    <source>
        <dbReference type="SAM" id="Coils"/>
    </source>
</evidence>
<comment type="catalytic activity">
    <reaction evidence="2">
        <text>2 GTP = 3',3'-c-di-GMP + 2 diphosphate</text>
        <dbReference type="Rhea" id="RHEA:24898"/>
        <dbReference type="ChEBI" id="CHEBI:33019"/>
        <dbReference type="ChEBI" id="CHEBI:37565"/>
        <dbReference type="ChEBI" id="CHEBI:58805"/>
        <dbReference type="EC" id="2.7.7.65"/>
    </reaction>
</comment>
<dbReference type="InterPro" id="IPR043128">
    <property type="entry name" value="Rev_trsase/Diguanyl_cyclase"/>
</dbReference>
<dbReference type="AlphaFoldDB" id="A0A7W8LN12"/>
<dbReference type="EMBL" id="JACHFQ010000008">
    <property type="protein sequence ID" value="MBB5227119.1"/>
    <property type="molecule type" value="Genomic_DNA"/>
</dbReference>
<sequence>MFSYNDAHEYIGEVGRNISFLLQIAFYTLITIYMLYVTYNSTGVEKVRYKAVALTSMVLGLFLTFQIINAFFPFYAVGLIIGICLIHSFVQSGEKKEKRIHDNIASAMAEDYEAIFYIDIETGEYLNFSKSPKYMSLNVVPLGKNFFKEALDGVETCTYPDDLEYAKQFYNKETMLKSLEGKRSFSFKYRVLVNNEPRYFLFTVMRDRNEQYLIFYEKDIEDELRAEKLNKENQKQTITFGQIAESLASIYDVIYYVNIADSSYVCYQTNEIFGKLEVHDSGDDFYSESLATIPQIIHEQDCERLVEFLNKDNMISTMENHKDCSINYRIVVSGNPQYTRLTVRKSSDGTHFIIGVENIDDEVKKEKQHLKELKTEKELARRDELTGVKNKTAYKELEASVQGNIDNGLDYLNFALVVCDANNLKQINDSQGHNAGDEYIRASSKLLCNIFVHSPVFRVGGDEFVVFLRGNDYSARHELMNKLRNQVLENKKNGSGVTLASGMADYNSETDSFVSEIFERADKEMYEDKKKLKSLD</sequence>
<feature type="transmembrane region" description="Helical" evidence="4">
    <location>
        <begin position="20"/>
        <end position="39"/>
    </location>
</feature>
<dbReference type="Gene3D" id="3.30.70.270">
    <property type="match status" value="1"/>
</dbReference>
<dbReference type="InterPro" id="IPR029787">
    <property type="entry name" value="Nucleotide_cyclase"/>
</dbReference>
<proteinExistence type="predicted"/>
<keyword evidence="3" id="KW-0175">Coiled coil</keyword>
<dbReference type="RefSeq" id="WP_260309239.1">
    <property type="nucleotide sequence ID" value="NZ_JACHFQ010000008.1"/>
</dbReference>
<dbReference type="PANTHER" id="PTHR45138">
    <property type="entry name" value="REGULATORY COMPONENTS OF SENSORY TRANSDUCTION SYSTEM"/>
    <property type="match status" value="1"/>
</dbReference>
<evidence type="ECO:0000256" key="1">
    <source>
        <dbReference type="ARBA" id="ARBA00012528"/>
    </source>
</evidence>
<evidence type="ECO:0000313" key="7">
    <source>
        <dbReference type="Proteomes" id="UP000518887"/>
    </source>
</evidence>
<dbReference type="PANTHER" id="PTHR45138:SF9">
    <property type="entry name" value="DIGUANYLATE CYCLASE DGCM-RELATED"/>
    <property type="match status" value="1"/>
</dbReference>
<dbReference type="GO" id="GO:0052621">
    <property type="term" value="F:diguanylate cyclase activity"/>
    <property type="evidence" value="ECO:0007669"/>
    <property type="project" value="UniProtKB-EC"/>
</dbReference>
<evidence type="ECO:0000259" key="5">
    <source>
        <dbReference type="PROSITE" id="PS50887"/>
    </source>
</evidence>
<protein>
    <recommendedName>
        <fullName evidence="1">diguanylate cyclase</fullName>
        <ecNumber evidence="1">2.7.7.65</ecNumber>
    </recommendedName>
</protein>
<keyword evidence="4" id="KW-0812">Transmembrane</keyword>
<dbReference type="InterPro" id="IPR050469">
    <property type="entry name" value="Diguanylate_Cyclase"/>
</dbReference>
<keyword evidence="4" id="KW-0472">Membrane</keyword>
<dbReference type="InterPro" id="IPR000160">
    <property type="entry name" value="GGDEF_dom"/>
</dbReference>
<dbReference type="SMART" id="SM00267">
    <property type="entry name" value="GGDEF"/>
    <property type="match status" value="1"/>
</dbReference>
<evidence type="ECO:0000313" key="6">
    <source>
        <dbReference type="EMBL" id="MBB5227119.1"/>
    </source>
</evidence>
<comment type="caution">
    <text evidence="6">The sequence shown here is derived from an EMBL/GenBank/DDBJ whole genome shotgun (WGS) entry which is preliminary data.</text>
</comment>
<dbReference type="CDD" id="cd01949">
    <property type="entry name" value="GGDEF"/>
    <property type="match status" value="1"/>
</dbReference>
<keyword evidence="7" id="KW-1185">Reference proteome</keyword>
<feature type="coiled-coil region" evidence="3">
    <location>
        <begin position="356"/>
        <end position="383"/>
    </location>
</feature>
<gene>
    <name evidence="6" type="ORF">HNP76_002515</name>
</gene>
<name>A0A7W8LN12_9SPIR</name>
<evidence type="ECO:0000256" key="4">
    <source>
        <dbReference type="SAM" id="Phobius"/>
    </source>
</evidence>
<accession>A0A7W8LN12</accession>
<organism evidence="6 7">
    <name type="scientific">Treponema ruminis</name>
    <dbReference type="NCBI Taxonomy" id="744515"/>
    <lineage>
        <taxon>Bacteria</taxon>
        <taxon>Pseudomonadati</taxon>
        <taxon>Spirochaetota</taxon>
        <taxon>Spirochaetia</taxon>
        <taxon>Spirochaetales</taxon>
        <taxon>Treponemataceae</taxon>
        <taxon>Treponema</taxon>
    </lineage>
</organism>
<dbReference type="Proteomes" id="UP000518887">
    <property type="component" value="Unassembled WGS sequence"/>
</dbReference>
<reference evidence="6 7" key="1">
    <citation type="submission" date="2020-08" db="EMBL/GenBank/DDBJ databases">
        <title>Genomic Encyclopedia of Type Strains, Phase IV (KMG-IV): sequencing the most valuable type-strain genomes for metagenomic binning, comparative biology and taxonomic classification.</title>
        <authorList>
            <person name="Goeker M."/>
        </authorList>
    </citation>
    <scope>NUCLEOTIDE SEQUENCE [LARGE SCALE GENOMIC DNA]</scope>
    <source>
        <strain evidence="6 7">DSM 103462</strain>
    </source>
</reference>
<dbReference type="Pfam" id="PF00990">
    <property type="entry name" value="GGDEF"/>
    <property type="match status" value="1"/>
</dbReference>
<dbReference type="NCBIfam" id="TIGR00254">
    <property type="entry name" value="GGDEF"/>
    <property type="match status" value="1"/>
</dbReference>
<evidence type="ECO:0000256" key="2">
    <source>
        <dbReference type="ARBA" id="ARBA00034247"/>
    </source>
</evidence>
<feature type="domain" description="GGDEF" evidence="5">
    <location>
        <begin position="412"/>
        <end position="536"/>
    </location>
</feature>
<dbReference type="EC" id="2.7.7.65" evidence="1"/>
<keyword evidence="4" id="KW-1133">Transmembrane helix</keyword>